<feature type="compositionally biased region" description="Basic and acidic residues" evidence="1">
    <location>
        <begin position="235"/>
        <end position="252"/>
    </location>
</feature>
<feature type="domain" description="GP-PDE" evidence="2">
    <location>
        <begin position="1"/>
        <end position="228"/>
    </location>
</feature>
<dbReference type="SUPFAM" id="SSF51695">
    <property type="entry name" value="PLC-like phosphodiesterases"/>
    <property type="match status" value="1"/>
</dbReference>
<sequence>MQIIAHRGASGLAPENTLKAIRLALTLGAPAIEIDVQQADGELWVFHDRRLERCTDGHGVLTRQSADYLRGLDAGEGEPIPTLWQVMAAIAGRCELHIELKGSDTAEGVAMLTRRAERDLGFTPAHWLVSSFHHPELARFGRLRPDVRLGALIAHRPLALSPQIQALAPWSLNCDLDFVDQALVHEIHDRGLKILVYTVDDVDDARQLAEWGVDGIFTNHPEQMLKETQMGQNGPDRENKGSQGIKKPEIGR</sequence>
<proteinExistence type="predicted"/>
<dbReference type="InterPro" id="IPR017946">
    <property type="entry name" value="PLC-like_Pdiesterase_TIM-brl"/>
</dbReference>
<comment type="caution">
    <text evidence="3">The sequence shown here is derived from an EMBL/GenBank/DDBJ whole genome shotgun (WGS) entry which is preliminary data.</text>
</comment>
<dbReference type="PANTHER" id="PTHR46211:SF1">
    <property type="entry name" value="GLYCEROPHOSPHODIESTER PHOSPHODIESTERASE, CYTOPLASMIC"/>
    <property type="match status" value="1"/>
</dbReference>
<keyword evidence="4" id="KW-1185">Reference proteome</keyword>
<name>A0ABW9GNS4_9GAMM</name>
<dbReference type="GeneID" id="97220028"/>
<dbReference type="InterPro" id="IPR030395">
    <property type="entry name" value="GP_PDE_dom"/>
</dbReference>
<dbReference type="EMBL" id="JBGXBU010000002">
    <property type="protein sequence ID" value="MFM4892802.1"/>
    <property type="molecule type" value="Genomic_DNA"/>
</dbReference>
<gene>
    <name evidence="3" type="ORF">ACEUDJ_07975</name>
</gene>
<protein>
    <submittedName>
        <fullName evidence="3">Glycerophosphodiester phosphodiesterase</fullName>
    </submittedName>
</protein>
<dbReference type="PANTHER" id="PTHR46211">
    <property type="entry name" value="GLYCEROPHOSPHORYL DIESTER PHOSPHODIESTERASE"/>
    <property type="match status" value="1"/>
</dbReference>
<evidence type="ECO:0000259" key="2">
    <source>
        <dbReference type="PROSITE" id="PS51704"/>
    </source>
</evidence>
<evidence type="ECO:0000313" key="4">
    <source>
        <dbReference type="Proteomes" id="UP001630969"/>
    </source>
</evidence>
<evidence type="ECO:0000313" key="3">
    <source>
        <dbReference type="EMBL" id="MFM4892802.1"/>
    </source>
</evidence>
<dbReference type="RefSeq" id="WP_408789318.1">
    <property type="nucleotide sequence ID" value="NZ_JBGXBU010000002.1"/>
</dbReference>
<feature type="region of interest" description="Disordered" evidence="1">
    <location>
        <begin position="228"/>
        <end position="252"/>
    </location>
</feature>
<dbReference type="Pfam" id="PF03009">
    <property type="entry name" value="GDPD"/>
    <property type="match status" value="1"/>
</dbReference>
<organism evidence="3 4">
    <name type="scientific">Aeromonas bivalvium</name>
    <dbReference type="NCBI Taxonomy" id="440079"/>
    <lineage>
        <taxon>Bacteria</taxon>
        <taxon>Pseudomonadati</taxon>
        <taxon>Pseudomonadota</taxon>
        <taxon>Gammaproteobacteria</taxon>
        <taxon>Aeromonadales</taxon>
        <taxon>Aeromonadaceae</taxon>
        <taxon>Aeromonas</taxon>
    </lineage>
</organism>
<accession>A0ABW9GNS4</accession>
<dbReference type="PROSITE" id="PS51704">
    <property type="entry name" value="GP_PDE"/>
    <property type="match status" value="1"/>
</dbReference>
<dbReference type="Proteomes" id="UP001630969">
    <property type="component" value="Unassembled WGS sequence"/>
</dbReference>
<dbReference type="Gene3D" id="3.20.20.190">
    <property type="entry name" value="Phosphatidylinositol (PI) phosphodiesterase"/>
    <property type="match status" value="1"/>
</dbReference>
<reference evidence="3 4" key="1">
    <citation type="submission" date="2024-09" db="EMBL/GenBank/DDBJ databases">
        <title>Aeromonas strains Genome sequencing and assembly.</title>
        <authorList>
            <person name="Hu X."/>
            <person name="Tang B."/>
        </authorList>
    </citation>
    <scope>NUCLEOTIDE SEQUENCE [LARGE SCALE GENOMIC DNA]</scope>
    <source>
        <strain evidence="3 4">NB23SCDHY001</strain>
    </source>
</reference>
<evidence type="ECO:0000256" key="1">
    <source>
        <dbReference type="SAM" id="MobiDB-lite"/>
    </source>
</evidence>